<dbReference type="KEGG" id="ptkz:JDV02_000467"/>
<dbReference type="GeneID" id="72062432"/>
<name>A0A9Q8Q6P6_9HYPO</name>
<dbReference type="AlphaFoldDB" id="A0A9Q8Q6P6"/>
<reference evidence="1" key="1">
    <citation type="submission" date="2021-11" db="EMBL/GenBank/DDBJ databases">
        <title>Purpureocillium_takamizusanense_genome.</title>
        <authorList>
            <person name="Nguyen N.-H."/>
        </authorList>
    </citation>
    <scope>NUCLEOTIDE SEQUENCE</scope>
    <source>
        <strain evidence="1">PT3</strain>
    </source>
</reference>
<dbReference type="Proteomes" id="UP000829364">
    <property type="component" value="Chromosome 1"/>
</dbReference>
<protein>
    <submittedName>
        <fullName evidence="1">Uncharacterized protein</fullName>
    </submittedName>
</protein>
<dbReference type="EMBL" id="CP086354">
    <property type="protein sequence ID" value="UNI13752.1"/>
    <property type="molecule type" value="Genomic_DNA"/>
</dbReference>
<dbReference type="RefSeq" id="XP_047837233.1">
    <property type="nucleotide sequence ID" value="XM_047981275.1"/>
</dbReference>
<evidence type="ECO:0000313" key="1">
    <source>
        <dbReference type="EMBL" id="UNI13752.1"/>
    </source>
</evidence>
<sequence length="110" mass="12386">MDDNYGTAAHDCARYCWKRSWPDDALLQPGMELKAMGTERNPTQRKTSVSKRLLPTNSLGTELLHHPMSVFLLSSAPSERCLDRFSILEDEHEGDDGLVLCRPLLVGMLK</sequence>
<proteinExistence type="predicted"/>
<accession>A0A9Q8Q6P6</accession>
<evidence type="ECO:0000313" key="2">
    <source>
        <dbReference type="Proteomes" id="UP000829364"/>
    </source>
</evidence>
<keyword evidence="2" id="KW-1185">Reference proteome</keyword>
<organism evidence="1 2">
    <name type="scientific">Purpureocillium takamizusanense</name>
    <dbReference type="NCBI Taxonomy" id="2060973"/>
    <lineage>
        <taxon>Eukaryota</taxon>
        <taxon>Fungi</taxon>
        <taxon>Dikarya</taxon>
        <taxon>Ascomycota</taxon>
        <taxon>Pezizomycotina</taxon>
        <taxon>Sordariomycetes</taxon>
        <taxon>Hypocreomycetidae</taxon>
        <taxon>Hypocreales</taxon>
        <taxon>Ophiocordycipitaceae</taxon>
        <taxon>Purpureocillium</taxon>
    </lineage>
</organism>
<gene>
    <name evidence="1" type="ORF">JDV02_000467</name>
</gene>